<name>A0ABN1TU59_9ACTN</name>
<gene>
    <name evidence="2" type="ORF">GCM10009668_22300</name>
</gene>
<evidence type="ECO:0000256" key="1">
    <source>
        <dbReference type="SAM" id="MobiDB-lite"/>
    </source>
</evidence>
<accession>A0ABN1TU59</accession>
<dbReference type="RefSeq" id="WP_343994358.1">
    <property type="nucleotide sequence ID" value="NZ_BAAALG010000009.1"/>
</dbReference>
<sequence length="140" mass="14505">MKRLAYAGIGAVLALTVVTGCSDDDGDDGKKESAAASVEDAPKDASSEDFCTAMAALTDATQGEEEKPFRDALESLAEVGTPAEVADEARTGFEVFVTALDELAWSDRANIDPLDGDDEAAATAFVTAFSDACAEQLSTE</sequence>
<evidence type="ECO:0000313" key="3">
    <source>
        <dbReference type="Proteomes" id="UP001501581"/>
    </source>
</evidence>
<evidence type="ECO:0008006" key="4">
    <source>
        <dbReference type="Google" id="ProtNLM"/>
    </source>
</evidence>
<protein>
    <recommendedName>
        <fullName evidence="4">Lipoprotein</fullName>
    </recommendedName>
</protein>
<keyword evidence="3" id="KW-1185">Reference proteome</keyword>
<proteinExistence type="predicted"/>
<reference evidence="2 3" key="1">
    <citation type="journal article" date="2019" name="Int. J. Syst. Evol. Microbiol.">
        <title>The Global Catalogue of Microorganisms (GCM) 10K type strain sequencing project: providing services to taxonomists for standard genome sequencing and annotation.</title>
        <authorList>
            <consortium name="The Broad Institute Genomics Platform"/>
            <consortium name="The Broad Institute Genome Sequencing Center for Infectious Disease"/>
            <person name="Wu L."/>
            <person name="Ma J."/>
        </authorList>
    </citation>
    <scope>NUCLEOTIDE SEQUENCE [LARGE SCALE GENOMIC DNA]</scope>
    <source>
        <strain evidence="2 3">JCM 13008</strain>
    </source>
</reference>
<evidence type="ECO:0000313" key="2">
    <source>
        <dbReference type="EMBL" id="GAA1103094.1"/>
    </source>
</evidence>
<organism evidence="2 3">
    <name type="scientific">Nocardioides dubius</name>
    <dbReference type="NCBI Taxonomy" id="317019"/>
    <lineage>
        <taxon>Bacteria</taxon>
        <taxon>Bacillati</taxon>
        <taxon>Actinomycetota</taxon>
        <taxon>Actinomycetes</taxon>
        <taxon>Propionibacteriales</taxon>
        <taxon>Nocardioidaceae</taxon>
        <taxon>Nocardioides</taxon>
    </lineage>
</organism>
<dbReference type="Proteomes" id="UP001501581">
    <property type="component" value="Unassembled WGS sequence"/>
</dbReference>
<comment type="caution">
    <text evidence="2">The sequence shown here is derived from an EMBL/GenBank/DDBJ whole genome shotgun (WGS) entry which is preliminary data.</text>
</comment>
<dbReference type="PROSITE" id="PS51257">
    <property type="entry name" value="PROKAR_LIPOPROTEIN"/>
    <property type="match status" value="1"/>
</dbReference>
<dbReference type="EMBL" id="BAAALG010000009">
    <property type="protein sequence ID" value="GAA1103094.1"/>
    <property type="molecule type" value="Genomic_DNA"/>
</dbReference>
<feature type="region of interest" description="Disordered" evidence="1">
    <location>
        <begin position="22"/>
        <end position="47"/>
    </location>
</feature>